<dbReference type="PROSITE" id="PS51257">
    <property type="entry name" value="PROKAR_LIPOPROTEIN"/>
    <property type="match status" value="1"/>
</dbReference>
<evidence type="ECO:0008006" key="4">
    <source>
        <dbReference type="Google" id="ProtNLM"/>
    </source>
</evidence>
<dbReference type="EMBL" id="CP024608">
    <property type="protein sequence ID" value="ATQ78949.1"/>
    <property type="molecule type" value="Genomic_DNA"/>
</dbReference>
<evidence type="ECO:0000256" key="1">
    <source>
        <dbReference type="SAM" id="SignalP"/>
    </source>
</evidence>
<keyword evidence="1" id="KW-0732">Signal</keyword>
<dbReference type="Proteomes" id="UP000229897">
    <property type="component" value="Chromosome"/>
</dbReference>
<accession>A0A2D2DVE6</accession>
<evidence type="ECO:0000313" key="3">
    <source>
        <dbReference type="Proteomes" id="UP000229897"/>
    </source>
</evidence>
<feature type="signal peptide" evidence="1">
    <location>
        <begin position="1"/>
        <end position="20"/>
    </location>
</feature>
<proteinExistence type="predicted"/>
<name>A0A2D2DVE6_9BURK</name>
<organism evidence="2 3">
    <name type="scientific">Massilia violaceinigra</name>
    <dbReference type="NCBI Taxonomy" id="2045208"/>
    <lineage>
        <taxon>Bacteria</taxon>
        <taxon>Pseudomonadati</taxon>
        <taxon>Pseudomonadota</taxon>
        <taxon>Betaproteobacteria</taxon>
        <taxon>Burkholderiales</taxon>
        <taxon>Oxalobacteraceae</taxon>
        <taxon>Telluria group</taxon>
        <taxon>Massilia</taxon>
    </lineage>
</organism>
<dbReference type="RefSeq" id="WP_099882442.1">
    <property type="nucleotide sequence ID" value="NZ_CP024608.1"/>
</dbReference>
<reference evidence="2" key="1">
    <citation type="submission" date="2017-10" db="EMBL/GenBank/DDBJ databases">
        <title>Massilia psychrophilum sp. nov., a novel purple-pigmented bacterium isolated from Tianshan glacier, Xinjiang Municipality, China.</title>
        <authorList>
            <person name="Wang H."/>
        </authorList>
    </citation>
    <scope>NUCLEOTIDE SEQUENCE [LARGE SCALE GENOMIC DNA]</scope>
    <source>
        <strain evidence="2">B2</strain>
    </source>
</reference>
<dbReference type="AlphaFoldDB" id="A0A2D2DVE6"/>
<gene>
    <name evidence="2" type="ORF">CR152_17535</name>
</gene>
<dbReference type="OrthoDB" id="8962020at2"/>
<evidence type="ECO:0000313" key="2">
    <source>
        <dbReference type="EMBL" id="ATQ78949.1"/>
    </source>
</evidence>
<feature type="chain" id="PRO_5013581730" description="Lipoprotein SmpA/OmlA domain-containing protein" evidence="1">
    <location>
        <begin position="21"/>
        <end position="167"/>
    </location>
</feature>
<dbReference type="KEGG" id="mass:CR152_17535"/>
<keyword evidence="3" id="KW-1185">Reference proteome</keyword>
<protein>
    <recommendedName>
        <fullName evidence="4">Lipoprotein SmpA/OmlA domain-containing protein</fullName>
    </recommendedName>
</protein>
<sequence length="167" mass="18532">MRKLVKTAILSALLALGGCAAMMRTPPVPGDTLEVVRAKFGEPTTVHALPSGQVLEYATGPYGQFTWMARMGPDGKLLAFEQVLGDVGFGRIKIDKSTRADVMATVGRPAERSYLALSDLEVWSYRYKESGVWNSMMHVHFDRAGIVRKMISGPDPMYEEKRGFFRD</sequence>